<dbReference type="Gene3D" id="3.10.20.370">
    <property type="match status" value="1"/>
</dbReference>
<evidence type="ECO:0000256" key="7">
    <source>
        <dbReference type="ARBA" id="ARBA00022884"/>
    </source>
</evidence>
<dbReference type="InterPro" id="IPR043128">
    <property type="entry name" value="Rev_trsase/Diguanyl_cyclase"/>
</dbReference>
<dbReference type="InterPro" id="IPR041577">
    <property type="entry name" value="RT_RNaseH_2"/>
</dbReference>
<dbReference type="CDD" id="cd01647">
    <property type="entry name" value="RT_LTR"/>
    <property type="match status" value="1"/>
</dbReference>
<protein>
    <recommendedName>
        <fullName evidence="10">Peptidase A2 domain-containing protein</fullName>
    </recommendedName>
</protein>
<dbReference type="InterPro" id="IPR000477">
    <property type="entry name" value="RT_dom"/>
</dbReference>
<dbReference type="GO" id="GO:0003723">
    <property type="term" value="F:RNA binding"/>
    <property type="evidence" value="ECO:0007669"/>
    <property type="project" value="UniProtKB-KW"/>
</dbReference>
<dbReference type="PROSITE" id="PS50175">
    <property type="entry name" value="ASP_PROT_RETROV"/>
    <property type="match status" value="1"/>
</dbReference>
<keyword evidence="4" id="KW-0255">Endonuclease</keyword>
<dbReference type="PANTHER" id="PTHR37984:SF5">
    <property type="entry name" value="PROTEIN NYNRIN-LIKE"/>
    <property type="match status" value="1"/>
</dbReference>
<dbReference type="PROSITE" id="PS00141">
    <property type="entry name" value="ASP_PROTEASE"/>
    <property type="match status" value="1"/>
</dbReference>
<evidence type="ECO:0000256" key="9">
    <source>
        <dbReference type="ARBA" id="ARBA00023268"/>
    </source>
</evidence>
<keyword evidence="6" id="KW-0460">Magnesium</keyword>
<dbReference type="RefSeq" id="XP_008875779.1">
    <property type="nucleotide sequence ID" value="XM_008877557.1"/>
</dbReference>
<dbReference type="EMBL" id="KI913980">
    <property type="protein sequence ID" value="ETV95586.1"/>
    <property type="molecule type" value="Genomic_DNA"/>
</dbReference>
<dbReference type="Pfam" id="PF17919">
    <property type="entry name" value="RT_RNaseH_2"/>
    <property type="match status" value="1"/>
</dbReference>
<dbReference type="GO" id="GO:0015074">
    <property type="term" value="P:DNA integration"/>
    <property type="evidence" value="ECO:0007669"/>
    <property type="project" value="UniProtKB-KW"/>
</dbReference>
<dbReference type="OrthoDB" id="119159at2759"/>
<dbReference type="GO" id="GO:0006508">
    <property type="term" value="P:proteolysis"/>
    <property type="evidence" value="ECO:0007669"/>
    <property type="project" value="InterPro"/>
</dbReference>
<dbReference type="SUPFAM" id="SSF50630">
    <property type="entry name" value="Acid proteases"/>
    <property type="match status" value="1"/>
</dbReference>
<keyword evidence="3" id="KW-0540">Nuclease</keyword>
<evidence type="ECO:0000256" key="1">
    <source>
        <dbReference type="ARBA" id="ARBA00022679"/>
    </source>
</evidence>
<feature type="domain" description="Peptidase A2" evidence="10">
    <location>
        <begin position="71"/>
        <end position="117"/>
    </location>
</feature>
<evidence type="ECO:0000256" key="8">
    <source>
        <dbReference type="ARBA" id="ARBA00022908"/>
    </source>
</evidence>
<evidence type="ECO:0000256" key="6">
    <source>
        <dbReference type="ARBA" id="ARBA00022842"/>
    </source>
</evidence>
<dbReference type="InterPro" id="IPR001969">
    <property type="entry name" value="Aspartic_peptidase_AS"/>
</dbReference>
<dbReference type="PANTHER" id="PTHR37984">
    <property type="entry name" value="PROTEIN CBG26694"/>
    <property type="match status" value="1"/>
</dbReference>
<evidence type="ECO:0000259" key="10">
    <source>
        <dbReference type="PROSITE" id="PS50175"/>
    </source>
</evidence>
<dbReference type="SUPFAM" id="SSF56672">
    <property type="entry name" value="DNA/RNA polymerases"/>
    <property type="match status" value="1"/>
</dbReference>
<evidence type="ECO:0000256" key="3">
    <source>
        <dbReference type="ARBA" id="ARBA00022722"/>
    </source>
</evidence>
<dbReference type="AlphaFoldDB" id="A0A024TPM7"/>
<dbReference type="Pfam" id="PF13975">
    <property type="entry name" value="gag-asp_proteas"/>
    <property type="match status" value="1"/>
</dbReference>
<dbReference type="GO" id="GO:0016779">
    <property type="term" value="F:nucleotidyltransferase activity"/>
    <property type="evidence" value="ECO:0007669"/>
    <property type="project" value="UniProtKB-KW"/>
</dbReference>
<dbReference type="InterPro" id="IPR021109">
    <property type="entry name" value="Peptidase_aspartic_dom_sf"/>
</dbReference>
<evidence type="ECO:0000256" key="4">
    <source>
        <dbReference type="ARBA" id="ARBA00022759"/>
    </source>
</evidence>
<dbReference type="InterPro" id="IPR043502">
    <property type="entry name" value="DNA/RNA_pol_sf"/>
</dbReference>
<gene>
    <name evidence="11" type="ORF">H310_11021</name>
</gene>
<keyword evidence="8" id="KW-0229">DNA integration</keyword>
<dbReference type="CDD" id="cd00303">
    <property type="entry name" value="retropepsin_like"/>
    <property type="match status" value="1"/>
</dbReference>
<dbReference type="Pfam" id="PF00078">
    <property type="entry name" value="RVT_1"/>
    <property type="match status" value="2"/>
</dbReference>
<evidence type="ECO:0000256" key="2">
    <source>
        <dbReference type="ARBA" id="ARBA00022695"/>
    </source>
</evidence>
<keyword evidence="5" id="KW-0378">Hydrolase</keyword>
<dbReference type="FunFam" id="3.30.70.270:FF:000003">
    <property type="entry name" value="Transposon Ty3-G Gag-Pol polyprotein"/>
    <property type="match status" value="1"/>
</dbReference>
<dbReference type="Gene3D" id="2.40.70.10">
    <property type="entry name" value="Acid Proteases"/>
    <property type="match status" value="1"/>
</dbReference>
<dbReference type="eggNOG" id="KOG0017">
    <property type="taxonomic scope" value="Eukaryota"/>
</dbReference>
<evidence type="ECO:0000256" key="5">
    <source>
        <dbReference type="ARBA" id="ARBA00022801"/>
    </source>
</evidence>
<keyword evidence="9" id="KW-0511">Multifunctional enzyme</keyword>
<reference evidence="11" key="1">
    <citation type="submission" date="2013-12" db="EMBL/GenBank/DDBJ databases">
        <title>The Genome Sequence of Aphanomyces invadans NJM9701.</title>
        <authorList>
            <consortium name="The Broad Institute Genomics Platform"/>
            <person name="Russ C."/>
            <person name="Tyler B."/>
            <person name="van West P."/>
            <person name="Dieguez-Uribeondo J."/>
            <person name="Young S.K."/>
            <person name="Zeng Q."/>
            <person name="Gargeya S."/>
            <person name="Fitzgerald M."/>
            <person name="Abouelleil A."/>
            <person name="Alvarado L."/>
            <person name="Chapman S.B."/>
            <person name="Gainer-Dewar J."/>
            <person name="Goldberg J."/>
            <person name="Griggs A."/>
            <person name="Gujja S."/>
            <person name="Hansen M."/>
            <person name="Howarth C."/>
            <person name="Imamovic A."/>
            <person name="Ireland A."/>
            <person name="Larimer J."/>
            <person name="McCowan C."/>
            <person name="Murphy C."/>
            <person name="Pearson M."/>
            <person name="Poon T.W."/>
            <person name="Priest M."/>
            <person name="Roberts A."/>
            <person name="Saif S."/>
            <person name="Shea T."/>
            <person name="Sykes S."/>
            <person name="Wortman J."/>
            <person name="Nusbaum C."/>
            <person name="Birren B."/>
        </authorList>
    </citation>
    <scope>NUCLEOTIDE SEQUENCE [LARGE SCALE GENOMIC DNA]</scope>
    <source>
        <strain evidence="11">NJM9701</strain>
    </source>
</reference>
<dbReference type="Gene3D" id="3.10.10.10">
    <property type="entry name" value="HIV Type 1 Reverse Transcriptase, subunit A, domain 1"/>
    <property type="match status" value="1"/>
</dbReference>
<organism evidence="11">
    <name type="scientific">Aphanomyces invadans</name>
    <dbReference type="NCBI Taxonomy" id="157072"/>
    <lineage>
        <taxon>Eukaryota</taxon>
        <taxon>Sar</taxon>
        <taxon>Stramenopiles</taxon>
        <taxon>Oomycota</taxon>
        <taxon>Saprolegniomycetes</taxon>
        <taxon>Saprolegniales</taxon>
        <taxon>Verrucalvaceae</taxon>
        <taxon>Aphanomyces</taxon>
    </lineage>
</organism>
<dbReference type="GO" id="GO:0004190">
    <property type="term" value="F:aspartic-type endopeptidase activity"/>
    <property type="evidence" value="ECO:0007669"/>
    <property type="project" value="InterPro"/>
</dbReference>
<evidence type="ECO:0000313" key="11">
    <source>
        <dbReference type="EMBL" id="ETV95586.1"/>
    </source>
</evidence>
<dbReference type="GeneID" id="20088071"/>
<dbReference type="VEuPathDB" id="FungiDB:H310_11021"/>
<keyword evidence="1" id="KW-0808">Transferase</keyword>
<dbReference type="STRING" id="157072.A0A024TPM7"/>
<keyword evidence="7" id="KW-0694">RNA-binding</keyword>
<dbReference type="InterPro" id="IPR050951">
    <property type="entry name" value="Retrovirus_Pol_polyprotein"/>
</dbReference>
<keyword evidence="2" id="KW-0548">Nucleotidyltransferase</keyword>
<dbReference type="InterPro" id="IPR001995">
    <property type="entry name" value="Peptidase_A2_cat"/>
</dbReference>
<name>A0A024TPM7_9STRA</name>
<dbReference type="GO" id="GO:0004519">
    <property type="term" value="F:endonuclease activity"/>
    <property type="evidence" value="ECO:0007669"/>
    <property type="project" value="UniProtKB-KW"/>
</dbReference>
<dbReference type="Gene3D" id="3.30.70.270">
    <property type="match status" value="1"/>
</dbReference>
<accession>A0A024TPM7</accession>
<proteinExistence type="predicted"/>
<sequence>MEPGLATRGDVNPVDKAQYGWPFESEDLDVFLEAAPGRQDVVLSKPNATKAEAVSSAEAPIIHVCLDGRSTTALVDTGASVTVISQDLWTNIGSPELRRPRTGHVSAENTPMPVLGVWTATVRLAYQDATFPVWVMQNSVTPCILDINILRRKVLLKFDLFVKTSKAPGRTDLIECHINTAGASPIKSAPFRVTQKEGEIMEAEIRQYLDLGLIRKSTSPWASPVLMIRKPDGSIRFCIDYRKLNDVTAKDCYPMHRVDDLLDFLGKAKYFSTMDVASGYWNVRMAEDSIEKTAFTCKLGLYSGVLQDHLWRTCLVYLDDVIIFSKDFGSHLVRIQQVLTCLQDAGFKLKMSKCQWGRNRVAFLGHIITLGGILLNPEKVKAVLRIRPLNNVAQVRSFLGLTGGNSRALPSWHPDFDVPFTIFVDACPIALGAVLTQEQDGRQRVIAYASQALDASQRKWIAKKDGTSEIECYGLVWATTKFRP</sequence>